<feature type="chain" id="PRO_5046228105" evidence="2">
    <location>
        <begin position="20"/>
        <end position="116"/>
    </location>
</feature>
<dbReference type="Proteomes" id="UP001303046">
    <property type="component" value="Unassembled WGS sequence"/>
</dbReference>
<feature type="region of interest" description="Disordered" evidence="1">
    <location>
        <begin position="89"/>
        <end position="116"/>
    </location>
</feature>
<feature type="region of interest" description="Disordered" evidence="1">
    <location>
        <begin position="61"/>
        <end position="80"/>
    </location>
</feature>
<feature type="signal peptide" evidence="2">
    <location>
        <begin position="1"/>
        <end position="19"/>
    </location>
</feature>
<feature type="compositionally biased region" description="Basic and acidic residues" evidence="1">
    <location>
        <begin position="66"/>
        <end position="80"/>
    </location>
</feature>
<evidence type="ECO:0000313" key="4">
    <source>
        <dbReference type="Proteomes" id="UP001303046"/>
    </source>
</evidence>
<evidence type="ECO:0000256" key="2">
    <source>
        <dbReference type="SAM" id="SignalP"/>
    </source>
</evidence>
<organism evidence="3 4">
    <name type="scientific">Necator americanus</name>
    <name type="common">Human hookworm</name>
    <dbReference type="NCBI Taxonomy" id="51031"/>
    <lineage>
        <taxon>Eukaryota</taxon>
        <taxon>Metazoa</taxon>
        <taxon>Ecdysozoa</taxon>
        <taxon>Nematoda</taxon>
        <taxon>Chromadorea</taxon>
        <taxon>Rhabditida</taxon>
        <taxon>Rhabditina</taxon>
        <taxon>Rhabditomorpha</taxon>
        <taxon>Strongyloidea</taxon>
        <taxon>Ancylostomatidae</taxon>
        <taxon>Bunostominae</taxon>
        <taxon>Necator</taxon>
    </lineage>
</organism>
<sequence length="116" mass="12807">MRLLFLLLGGLHAPLVVEAMGLWAHEELNEMMMTGRPEHSAQLAVISLRAENEEDVYFNEESFTEGTEKTQGETGDRDRAPVETVVTDAGSNVRRSRAAPETPGRPPKMEIGVNCL</sequence>
<gene>
    <name evidence="3" type="primary">Necator_chrI.g4064</name>
    <name evidence="3" type="ORF">RB195_007935</name>
</gene>
<evidence type="ECO:0000256" key="1">
    <source>
        <dbReference type="SAM" id="MobiDB-lite"/>
    </source>
</evidence>
<dbReference type="EMBL" id="JAVFWL010000001">
    <property type="protein sequence ID" value="KAK6731780.1"/>
    <property type="molecule type" value="Genomic_DNA"/>
</dbReference>
<comment type="caution">
    <text evidence="3">The sequence shown here is derived from an EMBL/GenBank/DDBJ whole genome shotgun (WGS) entry which is preliminary data.</text>
</comment>
<protein>
    <submittedName>
        <fullName evidence="3">Uncharacterized protein</fullName>
    </submittedName>
</protein>
<accession>A0ABR1C209</accession>
<proteinExistence type="predicted"/>
<reference evidence="3 4" key="1">
    <citation type="submission" date="2023-08" db="EMBL/GenBank/DDBJ databases">
        <title>A Necator americanus chromosomal reference genome.</title>
        <authorList>
            <person name="Ilik V."/>
            <person name="Petrzelkova K.J."/>
            <person name="Pardy F."/>
            <person name="Fuh T."/>
            <person name="Niatou-Singa F.S."/>
            <person name="Gouil Q."/>
            <person name="Baker L."/>
            <person name="Ritchie M.E."/>
            <person name="Jex A.R."/>
            <person name="Gazzola D."/>
            <person name="Li H."/>
            <person name="Toshio Fujiwara R."/>
            <person name="Zhan B."/>
            <person name="Aroian R.V."/>
            <person name="Pafco B."/>
            <person name="Schwarz E.M."/>
        </authorList>
    </citation>
    <scope>NUCLEOTIDE SEQUENCE [LARGE SCALE GENOMIC DNA]</scope>
    <source>
        <strain evidence="3 4">Aroian</strain>
        <tissue evidence="3">Whole animal</tissue>
    </source>
</reference>
<keyword evidence="2" id="KW-0732">Signal</keyword>
<keyword evidence="4" id="KW-1185">Reference proteome</keyword>
<name>A0ABR1C209_NECAM</name>
<evidence type="ECO:0000313" key="3">
    <source>
        <dbReference type="EMBL" id="KAK6731780.1"/>
    </source>
</evidence>